<accession>A0A2J6QKL9</accession>
<evidence type="ECO:0000256" key="1">
    <source>
        <dbReference type="SAM" id="MobiDB-lite"/>
    </source>
</evidence>
<gene>
    <name evidence="2" type="ORF">NA56DRAFT_698061</name>
</gene>
<feature type="compositionally biased region" description="Polar residues" evidence="1">
    <location>
        <begin position="8"/>
        <end position="28"/>
    </location>
</feature>
<dbReference type="AlphaFoldDB" id="A0A2J6QKL9"/>
<organism evidence="2 3">
    <name type="scientific">Hyaloscypha hepaticicola</name>
    <dbReference type="NCBI Taxonomy" id="2082293"/>
    <lineage>
        <taxon>Eukaryota</taxon>
        <taxon>Fungi</taxon>
        <taxon>Dikarya</taxon>
        <taxon>Ascomycota</taxon>
        <taxon>Pezizomycotina</taxon>
        <taxon>Leotiomycetes</taxon>
        <taxon>Helotiales</taxon>
        <taxon>Hyaloscyphaceae</taxon>
        <taxon>Hyaloscypha</taxon>
    </lineage>
</organism>
<protein>
    <submittedName>
        <fullName evidence="2">Uncharacterized protein</fullName>
    </submittedName>
</protein>
<reference evidence="2 3" key="1">
    <citation type="submission" date="2016-05" db="EMBL/GenBank/DDBJ databases">
        <title>A degradative enzymes factory behind the ericoid mycorrhizal symbiosis.</title>
        <authorList>
            <consortium name="DOE Joint Genome Institute"/>
            <person name="Martino E."/>
            <person name="Morin E."/>
            <person name="Grelet G."/>
            <person name="Kuo A."/>
            <person name="Kohler A."/>
            <person name="Daghino S."/>
            <person name="Barry K."/>
            <person name="Choi C."/>
            <person name="Cichocki N."/>
            <person name="Clum A."/>
            <person name="Copeland A."/>
            <person name="Hainaut M."/>
            <person name="Haridas S."/>
            <person name="Labutti K."/>
            <person name="Lindquist E."/>
            <person name="Lipzen A."/>
            <person name="Khouja H.-R."/>
            <person name="Murat C."/>
            <person name="Ohm R."/>
            <person name="Olson A."/>
            <person name="Spatafora J."/>
            <person name="Veneault-Fourrey C."/>
            <person name="Henrissat B."/>
            <person name="Grigoriev I."/>
            <person name="Martin F."/>
            <person name="Perotto S."/>
        </authorList>
    </citation>
    <scope>NUCLEOTIDE SEQUENCE [LARGE SCALE GENOMIC DNA]</scope>
    <source>
        <strain evidence="2 3">UAMH 7357</strain>
    </source>
</reference>
<feature type="region of interest" description="Disordered" evidence="1">
    <location>
        <begin position="1"/>
        <end position="35"/>
    </location>
</feature>
<evidence type="ECO:0000313" key="3">
    <source>
        <dbReference type="Proteomes" id="UP000235672"/>
    </source>
</evidence>
<proteinExistence type="predicted"/>
<dbReference type="EMBL" id="KZ613467">
    <property type="protein sequence ID" value="PMD26818.1"/>
    <property type="molecule type" value="Genomic_DNA"/>
</dbReference>
<keyword evidence="3" id="KW-1185">Reference proteome</keyword>
<sequence>MNHDSIKQHTNTSAASPTPHINTKSSQVEPMGSSPKAPAVCNVRVRLLPQEALPGALINIESTSFRSAGFPSVLISFKRIAISQDTGSGDTIEWVLSDRSQCRQVRRICLFRLRLFFWKPSTVHGLWPTGPGRWDFVRHEWLHFHAQVPMRFGWRTGMFPPFRLCNIVLAANNVSSSKRGSRICCAASLESSHTSARGLAMFQAQIYVHVDDPGSQIRAEPYSRSRLQSRFLQGRVPLDCWKLRYATARHKG</sequence>
<name>A0A2J6QKL9_9HELO</name>
<evidence type="ECO:0000313" key="2">
    <source>
        <dbReference type="EMBL" id="PMD26818.1"/>
    </source>
</evidence>
<dbReference type="Proteomes" id="UP000235672">
    <property type="component" value="Unassembled WGS sequence"/>
</dbReference>